<name>A0A7K0DGB7_9NOCA</name>
<keyword evidence="3" id="KW-1185">Reference proteome</keyword>
<feature type="signal peptide" evidence="1">
    <location>
        <begin position="1"/>
        <end position="15"/>
    </location>
</feature>
<evidence type="ECO:0000313" key="2">
    <source>
        <dbReference type="EMBL" id="MQY24855.1"/>
    </source>
</evidence>
<evidence type="ECO:0000256" key="1">
    <source>
        <dbReference type="SAM" id="SignalP"/>
    </source>
</evidence>
<dbReference type="RefSeq" id="WP_153338726.1">
    <property type="nucleotide sequence ID" value="NZ_WEGI01000001.1"/>
</dbReference>
<evidence type="ECO:0000313" key="3">
    <source>
        <dbReference type="Proteomes" id="UP000431401"/>
    </source>
</evidence>
<keyword evidence="1" id="KW-0732">Signal</keyword>
<dbReference type="AlphaFoldDB" id="A0A7K0DGB7"/>
<dbReference type="Proteomes" id="UP000431401">
    <property type="component" value="Unassembled WGS sequence"/>
</dbReference>
<gene>
    <name evidence="2" type="ORF">NRB56_04080</name>
</gene>
<sequence length="47" mass="5136">MLTLAIATVAVPAVAATTAWATVAATYWHEARHRFHSTGTPAKRHRH</sequence>
<protein>
    <submittedName>
        <fullName evidence="2">Uncharacterized protein</fullName>
    </submittedName>
</protein>
<accession>A0A7K0DGB7</accession>
<proteinExistence type="predicted"/>
<feature type="chain" id="PRO_5029816707" evidence="1">
    <location>
        <begin position="16"/>
        <end position="47"/>
    </location>
</feature>
<comment type="caution">
    <text evidence="2">The sequence shown here is derived from an EMBL/GenBank/DDBJ whole genome shotgun (WGS) entry which is preliminary data.</text>
</comment>
<dbReference type="EMBL" id="WEGI01000001">
    <property type="protein sequence ID" value="MQY24855.1"/>
    <property type="molecule type" value="Genomic_DNA"/>
</dbReference>
<reference evidence="2 3" key="1">
    <citation type="submission" date="2019-10" db="EMBL/GenBank/DDBJ databases">
        <title>Nocardia macrotermitis sp. nov. and Nocardia aurantia sp. nov., isolated from the gut of fungus growing-termite Macrotermes natalensis.</title>
        <authorList>
            <person name="Benndorf R."/>
            <person name="Schwitalla J."/>
            <person name="Martin K."/>
            <person name="De Beer W."/>
            <person name="Kaster A.-K."/>
            <person name="Vollmers J."/>
            <person name="Poulsen M."/>
            <person name="Beemelmanns C."/>
        </authorList>
    </citation>
    <scope>NUCLEOTIDE SEQUENCE [LARGE SCALE GENOMIC DNA]</scope>
    <source>
        <strain evidence="2 3">RB56</strain>
    </source>
</reference>
<organism evidence="2 3">
    <name type="scientific">Nocardia aurantia</name>
    <dbReference type="NCBI Taxonomy" id="2585199"/>
    <lineage>
        <taxon>Bacteria</taxon>
        <taxon>Bacillati</taxon>
        <taxon>Actinomycetota</taxon>
        <taxon>Actinomycetes</taxon>
        <taxon>Mycobacteriales</taxon>
        <taxon>Nocardiaceae</taxon>
        <taxon>Nocardia</taxon>
    </lineage>
</organism>